<accession>E1QVM1</accession>
<sequence length="720" mass="77629">MGSVPTIAEVGERLSRTVSLDDDVARLRYVSGARRDALLRVGVPTVGALLHHMPHRYLDFSCVTDIAHADVGDEATVVAVADRVQLKRPRPRMQVVEIFALDATGVMQVSFFRQPWIAEQVKEGDRIALSGKVTFGYGFKQMRAPLLEVLGPEDDSADFARILPVHPVAEGITVPWMRRIVSAALADAGDVCDFMPSQLLTGHRLMGEARALRAIHFPRTLAERDGARRRLAYDELLCLQLALVARQRIELRGIEPTCHVTSGPRMRSLLEQLPFALTDEQRQAADDILADMAAPRVMGRLLLGDVGTGKTVVAALALAAVADSATQAAMMAPTSVLARQYAERLGPLLDAAGISWGLVTGATAPEERAALAHGVADGTVTVVFGTTAVLSDDMDFSRLTLVVIDEQHRFGVGQRTRLRRKGAAADLLAMTATPIPRTLALSVYGDMSCSRIRHRPCPGASIETHCIAPESLDLAFGAIREAVAVGHQAYVVCPLVDEHDDGSGLDDVPERERSGATGAHAATQVASDLSRTALSGLSLDLLTGRMGSQEKDEAMERFRAGRTDVLVSTTVIEVGVDVPNATVMLVFDADRFGLATLHQLRGRVGRGDSPGVVYLSCAARKGTPARRRLAALEATSDGLELAELDLRLRHEGEVLGYRQSGGPTLKASDLVADADLVEWAHEDARRIAEEDPTLSSDRLAPLAYEVTHRFGAYFEEVEQA</sequence>
<dbReference type="PATRIC" id="fig|633147.7.peg.480"/>
<dbReference type="InterPro" id="IPR014001">
    <property type="entry name" value="Helicase_ATP-bd"/>
</dbReference>
<protein>
    <recommendedName>
        <fullName evidence="8">Probable DNA 3'-5' helicase RecG</fullName>
    </recommendedName>
</protein>
<dbReference type="Proteomes" id="UP000000333">
    <property type="component" value="Chromosome"/>
</dbReference>
<keyword evidence="2" id="KW-0227">DNA damage</keyword>
<evidence type="ECO:0000256" key="2">
    <source>
        <dbReference type="ARBA" id="ARBA00022763"/>
    </source>
</evidence>
<dbReference type="CDD" id="cd04488">
    <property type="entry name" value="RecG_wedge_OBF"/>
    <property type="match status" value="1"/>
</dbReference>
<evidence type="ECO:0000256" key="8">
    <source>
        <dbReference type="ARBA" id="ARBA00049819"/>
    </source>
</evidence>
<gene>
    <name evidence="12" type="ordered locus">Olsu_1064</name>
</gene>
<dbReference type="InterPro" id="IPR045562">
    <property type="entry name" value="RecG_dom3_C"/>
</dbReference>
<organism evidence="12 13">
    <name type="scientific">Olsenella uli (strain ATCC 49627 / DSM 7084 / CCUG 31166 / CIP 109912 / JCM 12494 / LMG 11480 / NCIMB 702895 / VPI D76D-27C)</name>
    <name type="common">Lactobacillus uli</name>
    <dbReference type="NCBI Taxonomy" id="633147"/>
    <lineage>
        <taxon>Bacteria</taxon>
        <taxon>Bacillati</taxon>
        <taxon>Actinomycetota</taxon>
        <taxon>Coriobacteriia</taxon>
        <taxon>Coriobacteriales</taxon>
        <taxon>Atopobiaceae</taxon>
        <taxon>Olsenella</taxon>
    </lineage>
</organism>
<dbReference type="InterPro" id="IPR027417">
    <property type="entry name" value="P-loop_NTPase"/>
</dbReference>
<dbReference type="Pfam" id="PF17191">
    <property type="entry name" value="RecG_wedge"/>
    <property type="match status" value="1"/>
</dbReference>
<evidence type="ECO:0000256" key="5">
    <source>
        <dbReference type="ARBA" id="ARBA00022840"/>
    </source>
</evidence>
<dbReference type="Pfam" id="PF19833">
    <property type="entry name" value="RecG_dom3_C"/>
    <property type="match status" value="1"/>
</dbReference>
<evidence type="ECO:0000256" key="3">
    <source>
        <dbReference type="ARBA" id="ARBA00022801"/>
    </source>
</evidence>
<dbReference type="SUPFAM" id="SSF50249">
    <property type="entry name" value="Nucleic acid-binding proteins"/>
    <property type="match status" value="1"/>
</dbReference>
<dbReference type="eggNOG" id="COG1200">
    <property type="taxonomic scope" value="Bacteria"/>
</dbReference>
<keyword evidence="4 12" id="KW-0347">Helicase</keyword>
<dbReference type="GeneID" id="78512484"/>
<dbReference type="PANTHER" id="PTHR47964">
    <property type="entry name" value="ATP-DEPENDENT DNA HELICASE HOMOLOG RECG, CHLOROPLASTIC"/>
    <property type="match status" value="1"/>
</dbReference>
<evidence type="ECO:0000256" key="7">
    <source>
        <dbReference type="ARBA" id="ARBA00023204"/>
    </source>
</evidence>
<dbReference type="AlphaFoldDB" id="E1QVM1"/>
<dbReference type="PROSITE" id="PS51194">
    <property type="entry name" value="HELICASE_CTER"/>
    <property type="match status" value="1"/>
</dbReference>
<dbReference type="SMART" id="SM00487">
    <property type="entry name" value="DEXDc"/>
    <property type="match status" value="1"/>
</dbReference>
<dbReference type="GO" id="GO:0006281">
    <property type="term" value="P:DNA repair"/>
    <property type="evidence" value="ECO:0007669"/>
    <property type="project" value="UniProtKB-KW"/>
</dbReference>
<keyword evidence="6" id="KW-0238">DNA-binding</keyword>
<dbReference type="Pfam" id="PF00271">
    <property type="entry name" value="Helicase_C"/>
    <property type="match status" value="1"/>
</dbReference>
<evidence type="ECO:0000256" key="6">
    <source>
        <dbReference type="ARBA" id="ARBA00023125"/>
    </source>
</evidence>
<evidence type="ECO:0000256" key="1">
    <source>
        <dbReference type="ARBA" id="ARBA00022741"/>
    </source>
</evidence>
<feature type="region of interest" description="Disordered" evidence="9">
    <location>
        <begin position="501"/>
        <end position="521"/>
    </location>
</feature>
<keyword evidence="1" id="KW-0547">Nucleotide-binding</keyword>
<name>E1QVM1_OLSUV</name>
<proteinExistence type="predicted"/>
<keyword evidence="13" id="KW-1185">Reference proteome</keyword>
<dbReference type="InterPro" id="IPR012340">
    <property type="entry name" value="NA-bd_OB-fold"/>
</dbReference>
<dbReference type="GO" id="GO:0016787">
    <property type="term" value="F:hydrolase activity"/>
    <property type="evidence" value="ECO:0007669"/>
    <property type="project" value="UniProtKB-KW"/>
</dbReference>
<dbReference type="Gene3D" id="2.40.50.140">
    <property type="entry name" value="Nucleic acid-binding proteins"/>
    <property type="match status" value="1"/>
</dbReference>
<feature type="domain" description="Helicase C-terminal" evidence="11">
    <location>
        <begin position="471"/>
        <end position="652"/>
    </location>
</feature>
<dbReference type="RefSeq" id="WP_013251926.1">
    <property type="nucleotide sequence ID" value="NC_014363.1"/>
</dbReference>
<feature type="domain" description="Helicase ATP-binding" evidence="10">
    <location>
        <begin position="291"/>
        <end position="452"/>
    </location>
</feature>
<dbReference type="SMART" id="SM00490">
    <property type="entry name" value="HELICc"/>
    <property type="match status" value="1"/>
</dbReference>
<keyword evidence="3 12" id="KW-0378">Hydrolase</keyword>
<evidence type="ECO:0000256" key="9">
    <source>
        <dbReference type="SAM" id="MobiDB-lite"/>
    </source>
</evidence>
<dbReference type="HOGENOM" id="CLU_005122_7_1_11"/>
<dbReference type="OrthoDB" id="9804325at2"/>
<dbReference type="Pfam" id="PF00270">
    <property type="entry name" value="DEAD"/>
    <property type="match status" value="1"/>
</dbReference>
<dbReference type="InterPro" id="IPR001650">
    <property type="entry name" value="Helicase_C-like"/>
</dbReference>
<dbReference type="EMBL" id="CP002106">
    <property type="protein sequence ID" value="ADK68174.1"/>
    <property type="molecule type" value="Genomic_DNA"/>
</dbReference>
<reference evidence="12 13" key="1">
    <citation type="journal article" date="2010" name="Stand. Genomic Sci.">
        <title>Complete genome sequence of Olsenella uli type strain (VPI D76D-27C).</title>
        <authorList>
            <person name="Goker M."/>
            <person name="Held B."/>
            <person name="Lucas S."/>
            <person name="Nolan M."/>
            <person name="Yasawong M."/>
            <person name="Glavina Del Rio T."/>
            <person name="Tice H."/>
            <person name="Cheng J.F."/>
            <person name="Bruce D."/>
            <person name="Detter J.C."/>
            <person name="Tapia R."/>
            <person name="Han C."/>
            <person name="Goodwin L."/>
            <person name="Pitluck S."/>
            <person name="Liolios K."/>
            <person name="Ivanova N."/>
            <person name="Mavromatis K."/>
            <person name="Mikhailova N."/>
            <person name="Pati A."/>
            <person name="Chen A."/>
            <person name="Palaniappan K."/>
            <person name="Land M."/>
            <person name="Hauser L."/>
            <person name="Chang Y.J."/>
            <person name="Jeffries C.D."/>
            <person name="Rohde M."/>
            <person name="Sikorski J."/>
            <person name="Pukall R."/>
            <person name="Woyke T."/>
            <person name="Bristow J."/>
            <person name="Eisen J.A."/>
            <person name="Markowitz V."/>
            <person name="Hugenholtz P."/>
            <person name="Kyrpides N.C."/>
            <person name="Klenk H.P."/>
            <person name="Lapidus A."/>
        </authorList>
    </citation>
    <scope>NUCLEOTIDE SEQUENCE [LARGE SCALE GENOMIC DNA]</scope>
    <source>
        <strain evidence="13">ATCC 49627 / DSM 7084 / CIP 109912 / JCM 12494 / NCIMB 702895 / VPI D76D-27C</strain>
    </source>
</reference>
<evidence type="ECO:0000256" key="4">
    <source>
        <dbReference type="ARBA" id="ARBA00022806"/>
    </source>
</evidence>
<dbReference type="InterPro" id="IPR033454">
    <property type="entry name" value="RecG_wedge"/>
</dbReference>
<dbReference type="InterPro" id="IPR011545">
    <property type="entry name" value="DEAD/DEAH_box_helicase_dom"/>
</dbReference>
<dbReference type="InterPro" id="IPR047112">
    <property type="entry name" value="RecG/Mfd"/>
</dbReference>
<evidence type="ECO:0000259" key="11">
    <source>
        <dbReference type="PROSITE" id="PS51194"/>
    </source>
</evidence>
<dbReference type="PANTHER" id="PTHR47964:SF1">
    <property type="entry name" value="ATP-DEPENDENT DNA HELICASE HOMOLOG RECG, CHLOROPLASTIC"/>
    <property type="match status" value="1"/>
</dbReference>
<dbReference type="PROSITE" id="PS51192">
    <property type="entry name" value="HELICASE_ATP_BIND_1"/>
    <property type="match status" value="1"/>
</dbReference>
<evidence type="ECO:0000313" key="12">
    <source>
        <dbReference type="EMBL" id="ADK68174.1"/>
    </source>
</evidence>
<evidence type="ECO:0000259" key="10">
    <source>
        <dbReference type="PROSITE" id="PS51192"/>
    </source>
</evidence>
<dbReference type="SUPFAM" id="SSF52540">
    <property type="entry name" value="P-loop containing nucleoside triphosphate hydrolases"/>
    <property type="match status" value="2"/>
</dbReference>
<dbReference type="GO" id="GO:0005524">
    <property type="term" value="F:ATP binding"/>
    <property type="evidence" value="ECO:0007669"/>
    <property type="project" value="UniProtKB-KW"/>
</dbReference>
<dbReference type="Gene3D" id="3.40.50.300">
    <property type="entry name" value="P-loop containing nucleotide triphosphate hydrolases"/>
    <property type="match status" value="2"/>
</dbReference>
<keyword evidence="5" id="KW-0067">ATP-binding</keyword>
<dbReference type="STRING" id="633147.Olsu_1064"/>
<evidence type="ECO:0000313" key="13">
    <source>
        <dbReference type="Proteomes" id="UP000000333"/>
    </source>
</evidence>
<dbReference type="KEGG" id="ols:Olsu_1064"/>
<dbReference type="GO" id="GO:0003678">
    <property type="term" value="F:DNA helicase activity"/>
    <property type="evidence" value="ECO:0007669"/>
    <property type="project" value="TreeGrafter"/>
</dbReference>
<dbReference type="GO" id="GO:0003677">
    <property type="term" value="F:DNA binding"/>
    <property type="evidence" value="ECO:0007669"/>
    <property type="project" value="UniProtKB-KW"/>
</dbReference>
<keyword evidence="7" id="KW-0234">DNA repair</keyword>